<dbReference type="InterPro" id="IPR001867">
    <property type="entry name" value="OmpR/PhoB-type_DNA-bd"/>
</dbReference>
<dbReference type="InterPro" id="IPR011990">
    <property type="entry name" value="TPR-like_helical_dom_sf"/>
</dbReference>
<keyword evidence="5" id="KW-0238">DNA-binding</keyword>
<keyword evidence="7" id="KW-0597">Phosphoprotein</keyword>
<dbReference type="Pfam" id="PF03704">
    <property type="entry name" value="BTAD"/>
    <property type="match status" value="1"/>
</dbReference>
<dbReference type="SUPFAM" id="SSF46894">
    <property type="entry name" value="C-terminal effector domain of the bipartite response regulators"/>
    <property type="match status" value="1"/>
</dbReference>
<dbReference type="EMBL" id="JAMBOL010000009">
    <property type="protein sequence ID" value="MCM3714709.1"/>
    <property type="molecule type" value="Genomic_DNA"/>
</dbReference>
<dbReference type="InterPro" id="IPR036388">
    <property type="entry name" value="WH-like_DNA-bd_sf"/>
</dbReference>
<dbReference type="GO" id="GO:0005737">
    <property type="term" value="C:cytoplasm"/>
    <property type="evidence" value="ECO:0007669"/>
    <property type="project" value="UniProtKB-SubCell"/>
</dbReference>
<keyword evidence="6" id="KW-0804">Transcription</keyword>
<dbReference type="Gene3D" id="1.10.10.10">
    <property type="entry name" value="Winged helix-like DNA-binding domain superfamily/Winged helix DNA-binding domain"/>
    <property type="match status" value="1"/>
</dbReference>
<dbReference type="InterPro" id="IPR001789">
    <property type="entry name" value="Sig_transdc_resp-reg_receiver"/>
</dbReference>
<evidence type="ECO:0000313" key="10">
    <source>
        <dbReference type="Proteomes" id="UP001139179"/>
    </source>
</evidence>
<dbReference type="SMART" id="SM00448">
    <property type="entry name" value="REC"/>
    <property type="match status" value="1"/>
</dbReference>
<dbReference type="SMART" id="SM01043">
    <property type="entry name" value="BTAD"/>
    <property type="match status" value="1"/>
</dbReference>
<dbReference type="GO" id="GO:0003677">
    <property type="term" value="F:DNA binding"/>
    <property type="evidence" value="ECO:0007669"/>
    <property type="project" value="UniProtKB-KW"/>
</dbReference>
<dbReference type="AlphaFoldDB" id="A0A9X2INB0"/>
<dbReference type="Gene3D" id="1.25.40.10">
    <property type="entry name" value="Tetratricopeptide repeat domain"/>
    <property type="match status" value="1"/>
</dbReference>
<keyword evidence="4" id="KW-0805">Transcription regulation</keyword>
<dbReference type="SUPFAM" id="SSF52172">
    <property type="entry name" value="CheY-like"/>
    <property type="match status" value="1"/>
</dbReference>
<protein>
    <submittedName>
        <fullName evidence="9">Response regulator</fullName>
    </submittedName>
</protein>
<dbReference type="Pfam" id="PF00072">
    <property type="entry name" value="Response_reg"/>
    <property type="match status" value="1"/>
</dbReference>
<proteinExistence type="inferred from homology"/>
<dbReference type="PANTHER" id="PTHR35807">
    <property type="entry name" value="TRANSCRIPTIONAL REGULATOR REDD-RELATED"/>
    <property type="match status" value="1"/>
</dbReference>
<evidence type="ECO:0000256" key="4">
    <source>
        <dbReference type="ARBA" id="ARBA00023015"/>
    </source>
</evidence>
<dbReference type="Pfam" id="PF00486">
    <property type="entry name" value="Trans_reg_C"/>
    <property type="match status" value="1"/>
</dbReference>
<evidence type="ECO:0000256" key="5">
    <source>
        <dbReference type="ARBA" id="ARBA00023125"/>
    </source>
</evidence>
<feature type="domain" description="Response regulatory" evidence="8">
    <location>
        <begin position="2"/>
        <end position="117"/>
    </location>
</feature>
<dbReference type="InterPro" id="IPR016032">
    <property type="entry name" value="Sig_transdc_resp-reg_C-effctor"/>
</dbReference>
<comment type="subcellular location">
    <subcellularLocation>
        <location evidence="1">Cytoplasm</location>
    </subcellularLocation>
</comment>
<dbReference type="Proteomes" id="UP001139179">
    <property type="component" value="Unassembled WGS sequence"/>
</dbReference>
<dbReference type="InterPro" id="IPR005158">
    <property type="entry name" value="BTAD"/>
</dbReference>
<organism evidence="9 10">
    <name type="scientific">Halalkalibacter oceani</name>
    <dbReference type="NCBI Taxonomy" id="1653776"/>
    <lineage>
        <taxon>Bacteria</taxon>
        <taxon>Bacillati</taxon>
        <taxon>Bacillota</taxon>
        <taxon>Bacilli</taxon>
        <taxon>Bacillales</taxon>
        <taxon>Bacillaceae</taxon>
        <taxon>Halalkalibacter</taxon>
    </lineage>
</organism>
<dbReference type="PROSITE" id="PS50110">
    <property type="entry name" value="RESPONSE_REGULATORY"/>
    <property type="match status" value="1"/>
</dbReference>
<dbReference type="InterPro" id="IPR051677">
    <property type="entry name" value="AfsR-DnrI-RedD_regulator"/>
</dbReference>
<dbReference type="SMART" id="SM00862">
    <property type="entry name" value="Trans_reg_C"/>
    <property type="match status" value="1"/>
</dbReference>
<keyword evidence="3" id="KW-0902">Two-component regulatory system</keyword>
<dbReference type="GO" id="GO:0006355">
    <property type="term" value="P:regulation of DNA-templated transcription"/>
    <property type="evidence" value="ECO:0007669"/>
    <property type="project" value="InterPro"/>
</dbReference>
<keyword evidence="10" id="KW-1185">Reference proteome</keyword>
<evidence type="ECO:0000256" key="6">
    <source>
        <dbReference type="ARBA" id="ARBA00023163"/>
    </source>
</evidence>
<evidence type="ECO:0000256" key="3">
    <source>
        <dbReference type="ARBA" id="ARBA00023012"/>
    </source>
</evidence>
<gene>
    <name evidence="9" type="ORF">M3202_11530</name>
</gene>
<evidence type="ECO:0000259" key="8">
    <source>
        <dbReference type="PROSITE" id="PS50110"/>
    </source>
</evidence>
<dbReference type="RefSeq" id="WP_251223478.1">
    <property type="nucleotide sequence ID" value="NZ_JAMBOL010000009.1"/>
</dbReference>
<name>A0A9X2INB0_9BACI</name>
<dbReference type="InterPro" id="IPR011006">
    <property type="entry name" value="CheY-like_superfamily"/>
</dbReference>
<accession>A0A9X2INB0</accession>
<feature type="modified residue" description="4-aspartylphosphate" evidence="7">
    <location>
        <position position="54"/>
    </location>
</feature>
<evidence type="ECO:0000256" key="2">
    <source>
        <dbReference type="ARBA" id="ARBA00005820"/>
    </source>
</evidence>
<reference evidence="9" key="1">
    <citation type="submission" date="2022-05" db="EMBL/GenBank/DDBJ databases">
        <title>Comparative Genomics of Spacecraft Associated Microbes.</title>
        <authorList>
            <person name="Tran M.T."/>
            <person name="Wright A."/>
            <person name="Seuylemezian A."/>
            <person name="Eisen J."/>
            <person name="Coil D."/>
        </authorList>
    </citation>
    <scope>NUCLEOTIDE SEQUENCE</scope>
    <source>
        <strain evidence="9">214.1.1</strain>
    </source>
</reference>
<evidence type="ECO:0000256" key="1">
    <source>
        <dbReference type="ARBA" id="ARBA00004496"/>
    </source>
</evidence>
<dbReference type="GO" id="GO:0000160">
    <property type="term" value="P:phosphorelay signal transduction system"/>
    <property type="evidence" value="ECO:0007669"/>
    <property type="project" value="UniProtKB-KW"/>
</dbReference>
<dbReference type="SUPFAM" id="SSF48452">
    <property type="entry name" value="TPR-like"/>
    <property type="match status" value="1"/>
</dbReference>
<dbReference type="Gene3D" id="3.40.50.2300">
    <property type="match status" value="1"/>
</dbReference>
<sequence length="383" mass="45618">MDVILIDDEHLPLRQLKKMLESEFEGINVLKTYLNVHQALEEVSTLNPDSVFLDIHMPEINGLELAAHIQEVHPAVEIVFVTGYDRYAIEAFELFAFDYLLKPLRLPRLKKTIQRLRQKIETSPEQQKEGVMLRCFGPLTVQAPGQERKQMKWRTAKAQELFAFLLHHHGKYVERGTLLDLLWPDFDVDRALQQLYTTVYHIRQALQQAGLTEITIRSGRELGGSYRLELGGSIQLDYLEWEEQLKRIKEPAPHTIRDYEKLLFAYEEDYLGVYDYMWAEAKREKLRRLWRQNYEKMIRYYEEKGDYEAAIPLAERMQELFPLEEDSYFELMRCYDAVGSETDVEEQYQLLLSRFKRELELQPSEVVLVWYKQWKQIRQSNTR</sequence>
<comment type="similarity">
    <text evidence="2">Belongs to the AfsR/DnrI/RedD regulatory family.</text>
</comment>
<comment type="caution">
    <text evidence="9">The sequence shown here is derived from an EMBL/GenBank/DDBJ whole genome shotgun (WGS) entry which is preliminary data.</text>
</comment>
<evidence type="ECO:0000313" key="9">
    <source>
        <dbReference type="EMBL" id="MCM3714709.1"/>
    </source>
</evidence>
<evidence type="ECO:0000256" key="7">
    <source>
        <dbReference type="PROSITE-ProRule" id="PRU00169"/>
    </source>
</evidence>